<gene>
    <name evidence="2" type="ORF">B5M45_30975</name>
</gene>
<evidence type="ECO:0000313" key="2">
    <source>
        <dbReference type="EMBL" id="ORJ52612.1"/>
    </source>
</evidence>
<name>A0A1X0XI93_MYCSI</name>
<dbReference type="Proteomes" id="UP000193040">
    <property type="component" value="Unassembled WGS sequence"/>
</dbReference>
<organism evidence="2 3">
    <name type="scientific">Mycobacterium simiae</name>
    <name type="common">Mycobacterium habana</name>
    <dbReference type="NCBI Taxonomy" id="1784"/>
    <lineage>
        <taxon>Bacteria</taxon>
        <taxon>Bacillati</taxon>
        <taxon>Actinomycetota</taxon>
        <taxon>Actinomycetes</taxon>
        <taxon>Mycobacteriales</taxon>
        <taxon>Mycobacteriaceae</taxon>
        <taxon>Mycobacterium</taxon>
        <taxon>Mycobacterium simiae complex</taxon>
    </lineage>
</organism>
<feature type="compositionally biased region" description="Pro residues" evidence="1">
    <location>
        <begin position="224"/>
        <end position="233"/>
    </location>
</feature>
<keyword evidence="3" id="KW-1185">Reference proteome</keyword>
<protein>
    <submittedName>
        <fullName evidence="2">Uncharacterized protein</fullName>
    </submittedName>
</protein>
<feature type="region of interest" description="Disordered" evidence="1">
    <location>
        <begin position="220"/>
        <end position="243"/>
    </location>
</feature>
<sequence>MSLSDIDTTRALRTDDELLALVEAIHSSPPSAQETNWLEWKSTLNVSVVEGRFPVAKAILGFANRSVTEAHRACEGVAYMVVGVEPDNASGVAAIDHASLSQGLKTYVDSARWSLRYVEFAGVNVLVVMIEAPRAGDPIHALQKGYDKHYRGAVFHRGAAQTEPAGPKELAMLQERLLEGQREPDLDLEFDAQAEPLTRLRANPEEIEDWLHRREAYVRANSGQPPPPAPPPTSSKTSSPFPLGGAAGFASSLSLNSVGAAGFLRNTYKPEDAEEFERRVEDYLAQFRTGVVEHMVRQVVKSDYNKITFAVGNETDDSVRGIKLTVTIPQSGVEVHTSPPRAEPLPVQMPKWPNPADDWVMANVPAPVLVDPDEFNFAPGPSVLDKDNSFEVIWNIGDLRPGEWSGSCTLTIVVGPNAPDELGIELVARSLSHRRIATSKLTVTVRSEPLTIDDFYDAAPDK</sequence>
<dbReference type="RefSeq" id="WP_084954252.1">
    <property type="nucleotide sequence ID" value="NZ_MZZM01000046.1"/>
</dbReference>
<proteinExistence type="predicted"/>
<reference evidence="2 3" key="1">
    <citation type="submission" date="2017-03" db="EMBL/GenBank/DDBJ databases">
        <title>Genomic insights into Mycobacterium simiae human colonization.</title>
        <authorList>
            <person name="Steffani J.L."/>
            <person name="Brunck M.E."/>
            <person name="Cruz E."/>
            <person name="Montiel R."/>
            <person name="Barona F."/>
        </authorList>
    </citation>
    <scope>NUCLEOTIDE SEQUENCE [LARGE SCALE GENOMIC DNA]</scope>
    <source>
        <strain evidence="2 3">MsiGto</strain>
    </source>
</reference>
<dbReference type="EMBL" id="MZZM01000046">
    <property type="protein sequence ID" value="ORJ52612.1"/>
    <property type="molecule type" value="Genomic_DNA"/>
</dbReference>
<evidence type="ECO:0000256" key="1">
    <source>
        <dbReference type="SAM" id="MobiDB-lite"/>
    </source>
</evidence>
<comment type="caution">
    <text evidence="2">The sequence shown here is derived from an EMBL/GenBank/DDBJ whole genome shotgun (WGS) entry which is preliminary data.</text>
</comment>
<evidence type="ECO:0000313" key="3">
    <source>
        <dbReference type="Proteomes" id="UP000193040"/>
    </source>
</evidence>
<accession>A0A1X0XI93</accession>
<dbReference type="AlphaFoldDB" id="A0A1X0XI93"/>